<evidence type="ECO:0000313" key="3">
    <source>
        <dbReference type="EMBL" id="KAG5511226.1"/>
    </source>
</evidence>
<evidence type="ECO:0000256" key="1">
    <source>
        <dbReference type="SAM" id="MobiDB-lite"/>
    </source>
</evidence>
<dbReference type="OrthoDB" id="273012at2759"/>
<keyword evidence="2" id="KW-0812">Transmembrane</keyword>
<gene>
    <name evidence="3" type="ORF">JKF63_07168</name>
</gene>
<evidence type="ECO:0000313" key="4">
    <source>
        <dbReference type="Proteomes" id="UP000674318"/>
    </source>
</evidence>
<feature type="transmembrane region" description="Helical" evidence="2">
    <location>
        <begin position="7"/>
        <end position="24"/>
    </location>
</feature>
<reference evidence="3 4" key="1">
    <citation type="submission" date="2021-02" db="EMBL/GenBank/DDBJ databases">
        <title>Porcisia hertigi Genome sequencing and assembly.</title>
        <authorList>
            <person name="Almutairi H."/>
            <person name="Gatherer D."/>
        </authorList>
    </citation>
    <scope>NUCLEOTIDE SEQUENCE [LARGE SCALE GENOMIC DNA]</scope>
    <source>
        <strain evidence="3 4">C119</strain>
    </source>
</reference>
<comment type="caution">
    <text evidence="3">The sequence shown here is derived from an EMBL/GenBank/DDBJ whole genome shotgun (WGS) entry which is preliminary data.</text>
</comment>
<dbReference type="AlphaFoldDB" id="A0A836LKG5"/>
<keyword evidence="2" id="KW-0472">Membrane</keyword>
<keyword evidence="2" id="KW-1133">Transmembrane helix</keyword>
<dbReference type="EMBL" id="JAFJZO010000006">
    <property type="protein sequence ID" value="KAG5511226.1"/>
    <property type="molecule type" value="Genomic_DNA"/>
</dbReference>
<feature type="transmembrane region" description="Helical" evidence="2">
    <location>
        <begin position="119"/>
        <end position="144"/>
    </location>
</feature>
<organism evidence="3 4">
    <name type="scientific">Porcisia hertigi</name>
    <dbReference type="NCBI Taxonomy" id="2761500"/>
    <lineage>
        <taxon>Eukaryota</taxon>
        <taxon>Discoba</taxon>
        <taxon>Euglenozoa</taxon>
        <taxon>Kinetoplastea</taxon>
        <taxon>Metakinetoplastina</taxon>
        <taxon>Trypanosomatida</taxon>
        <taxon>Trypanosomatidae</taxon>
        <taxon>Leishmaniinae</taxon>
        <taxon>Porcisia</taxon>
    </lineage>
</organism>
<accession>A0A836LKG5</accession>
<keyword evidence="4" id="KW-1185">Reference proteome</keyword>
<name>A0A836LKG5_9TRYP</name>
<dbReference type="GeneID" id="94293186"/>
<protein>
    <submittedName>
        <fullName evidence="3">Uncharacterized protein</fullName>
    </submittedName>
</protein>
<dbReference type="RefSeq" id="XP_067759547.1">
    <property type="nucleotide sequence ID" value="XM_067903109.1"/>
</dbReference>
<dbReference type="KEGG" id="phet:94293186"/>
<dbReference type="Proteomes" id="UP000674318">
    <property type="component" value="Chromosome 6"/>
</dbReference>
<feature type="region of interest" description="Disordered" evidence="1">
    <location>
        <begin position="82"/>
        <end position="110"/>
    </location>
</feature>
<sequence>MHYITTFAVALPVFVSLLCTHVWVTDGVTSSLLAAGASSISGTIMWLRSRYIATLYLSEREARKQHFTASLRRRAGVGTATVVRAPGSGSDESRVTWAEPRQISPESPPPRTVARLSPVLPAFTACCFFLLSVLFTISATLQGIRHARTLGVEM</sequence>
<proteinExistence type="predicted"/>
<evidence type="ECO:0000256" key="2">
    <source>
        <dbReference type="SAM" id="Phobius"/>
    </source>
</evidence>